<dbReference type="EMBL" id="LDZF01000024">
    <property type="protein sequence ID" value="KMK11791.1"/>
    <property type="molecule type" value="Genomic_DNA"/>
</dbReference>
<gene>
    <name evidence="1" type="ORF">ABW06_19315</name>
</gene>
<keyword evidence="2" id="KW-1185">Reference proteome</keyword>
<evidence type="ECO:0000313" key="2">
    <source>
        <dbReference type="Proteomes" id="UP000036196"/>
    </source>
</evidence>
<sequence length="114" mass="13419">MTAAMARQAIPILRDLEPVAAYFSGSGQECHVRRPFMWGSRRILKRWLTRLMQKQSRREQQKFIRQEHNFIMTRAITPPRSEIRMDTAWSLFIKAGSTGADNRVVLARKNFIWV</sequence>
<comment type="caution">
    <text evidence="1">The sequence shown here is derived from an EMBL/GenBank/DDBJ whole genome shotgun (WGS) entry which is preliminary data.</text>
</comment>
<reference evidence="1 2" key="1">
    <citation type="submission" date="2015-05" db="EMBL/GenBank/DDBJ databases">
        <title>Genome sequences of Pluralibacter gergoviae.</title>
        <authorList>
            <person name="Greninger A.L."/>
            <person name="Miller S."/>
        </authorList>
    </citation>
    <scope>NUCLEOTIDE SEQUENCE [LARGE SCALE GENOMIC DNA]</scope>
    <source>
        <strain evidence="1 2">JS81F13</strain>
    </source>
</reference>
<organism evidence="1 2">
    <name type="scientific">Pluralibacter gergoviae</name>
    <name type="common">Enterobacter gergoviae</name>
    <dbReference type="NCBI Taxonomy" id="61647"/>
    <lineage>
        <taxon>Bacteria</taxon>
        <taxon>Pseudomonadati</taxon>
        <taxon>Pseudomonadota</taxon>
        <taxon>Gammaproteobacteria</taxon>
        <taxon>Enterobacterales</taxon>
        <taxon>Enterobacteriaceae</taxon>
        <taxon>Pluralibacter</taxon>
    </lineage>
</organism>
<accession>A0A0J5KW75</accession>
<dbReference type="AlphaFoldDB" id="A0A0J5KW75"/>
<protein>
    <submittedName>
        <fullName evidence="1">Uncharacterized protein</fullName>
    </submittedName>
</protein>
<proteinExistence type="predicted"/>
<evidence type="ECO:0000313" key="1">
    <source>
        <dbReference type="EMBL" id="KMK11791.1"/>
    </source>
</evidence>
<dbReference type="Proteomes" id="UP000036196">
    <property type="component" value="Unassembled WGS sequence"/>
</dbReference>
<name>A0A0J5KW75_PLUGE</name>